<dbReference type="Proteomes" id="UP000664132">
    <property type="component" value="Unassembled WGS sequence"/>
</dbReference>
<feature type="domain" description="MYND-type" evidence="5">
    <location>
        <begin position="3"/>
        <end position="45"/>
    </location>
</feature>
<name>A0A8H7TGW8_9HELO</name>
<evidence type="ECO:0000256" key="4">
    <source>
        <dbReference type="PROSITE-ProRule" id="PRU00134"/>
    </source>
</evidence>
<evidence type="ECO:0000313" key="7">
    <source>
        <dbReference type="Proteomes" id="UP000664132"/>
    </source>
</evidence>
<dbReference type="InterPro" id="IPR002893">
    <property type="entry name" value="Znf_MYND"/>
</dbReference>
<keyword evidence="1" id="KW-0479">Metal-binding</keyword>
<evidence type="ECO:0000256" key="1">
    <source>
        <dbReference type="ARBA" id="ARBA00022723"/>
    </source>
</evidence>
<evidence type="ECO:0000256" key="2">
    <source>
        <dbReference type="ARBA" id="ARBA00022771"/>
    </source>
</evidence>
<keyword evidence="2 4" id="KW-0863">Zinc-finger</keyword>
<dbReference type="AlphaFoldDB" id="A0A8H7TGW8"/>
<keyword evidence="3" id="KW-0862">Zinc</keyword>
<reference evidence="6" key="1">
    <citation type="submission" date="2021-02" db="EMBL/GenBank/DDBJ databases">
        <title>Genome sequence Cadophora malorum strain M34.</title>
        <authorList>
            <person name="Stefanovic E."/>
            <person name="Vu D."/>
            <person name="Scully C."/>
            <person name="Dijksterhuis J."/>
            <person name="Roader J."/>
            <person name="Houbraken J."/>
        </authorList>
    </citation>
    <scope>NUCLEOTIDE SEQUENCE</scope>
    <source>
        <strain evidence="6">M34</strain>
    </source>
</reference>
<dbReference type="PROSITE" id="PS50865">
    <property type="entry name" value="ZF_MYND_2"/>
    <property type="match status" value="1"/>
</dbReference>
<proteinExistence type="predicted"/>
<dbReference type="OrthoDB" id="3558563at2759"/>
<accession>A0A8H7TGW8</accession>
<dbReference type="GO" id="GO:0008270">
    <property type="term" value="F:zinc ion binding"/>
    <property type="evidence" value="ECO:0007669"/>
    <property type="project" value="UniProtKB-KW"/>
</dbReference>
<sequence length="163" mass="17538">MRCTACTKLEVLLLGPLKACGRCKNARHCSFECQKTDWKSHKVVCAAQATSQQPSGPSSSADVSASISISDSSSSLIDAYRLRVADEIEYKYKHTDLILEIVGNILVSQAINLNNAETDGVPVPGTGLDGFLDLAEKTGTVMPVWWSKELREECFALATGADA</sequence>
<evidence type="ECO:0000259" key="5">
    <source>
        <dbReference type="PROSITE" id="PS50865"/>
    </source>
</evidence>
<gene>
    <name evidence="6" type="ORF">IFR04_008146</name>
</gene>
<evidence type="ECO:0000313" key="6">
    <source>
        <dbReference type="EMBL" id="KAG4418701.1"/>
    </source>
</evidence>
<organism evidence="6 7">
    <name type="scientific">Cadophora malorum</name>
    <dbReference type="NCBI Taxonomy" id="108018"/>
    <lineage>
        <taxon>Eukaryota</taxon>
        <taxon>Fungi</taxon>
        <taxon>Dikarya</taxon>
        <taxon>Ascomycota</taxon>
        <taxon>Pezizomycotina</taxon>
        <taxon>Leotiomycetes</taxon>
        <taxon>Helotiales</taxon>
        <taxon>Ploettnerulaceae</taxon>
        <taxon>Cadophora</taxon>
    </lineage>
</organism>
<dbReference type="Pfam" id="PF01753">
    <property type="entry name" value="zf-MYND"/>
    <property type="match status" value="1"/>
</dbReference>
<protein>
    <recommendedName>
        <fullName evidence="5">MYND-type domain-containing protein</fullName>
    </recommendedName>
</protein>
<keyword evidence="7" id="KW-1185">Reference proteome</keyword>
<dbReference type="EMBL" id="JAFJYH010000122">
    <property type="protein sequence ID" value="KAG4418701.1"/>
    <property type="molecule type" value="Genomic_DNA"/>
</dbReference>
<dbReference type="SUPFAM" id="SSF144232">
    <property type="entry name" value="HIT/MYND zinc finger-like"/>
    <property type="match status" value="1"/>
</dbReference>
<dbReference type="Gene3D" id="6.10.140.2220">
    <property type="match status" value="1"/>
</dbReference>
<evidence type="ECO:0000256" key="3">
    <source>
        <dbReference type="ARBA" id="ARBA00022833"/>
    </source>
</evidence>
<comment type="caution">
    <text evidence="6">The sequence shown here is derived from an EMBL/GenBank/DDBJ whole genome shotgun (WGS) entry which is preliminary data.</text>
</comment>